<keyword evidence="1" id="KW-0472">Membrane</keyword>
<protein>
    <submittedName>
        <fullName evidence="2">Uncharacterized protein</fullName>
    </submittedName>
</protein>
<evidence type="ECO:0000313" key="2">
    <source>
        <dbReference type="EMBL" id="RIB20770.1"/>
    </source>
</evidence>
<sequence length="79" mass="8258">MTWSTPTQSQSILNYIDYTATLLANGLIVYIGGRGGSSTSTSPSNIAQDRNIIIYGGATLNNTAVIGVFSDTAILNTNS</sequence>
<gene>
    <name evidence="2" type="ORF">C2G38_2178476</name>
</gene>
<comment type="caution">
    <text evidence="2">The sequence shown here is derived from an EMBL/GenBank/DDBJ whole genome shotgun (WGS) entry which is preliminary data.</text>
</comment>
<evidence type="ECO:0000256" key="1">
    <source>
        <dbReference type="SAM" id="Phobius"/>
    </source>
</evidence>
<organism evidence="2 3">
    <name type="scientific">Gigaspora rosea</name>
    <dbReference type="NCBI Taxonomy" id="44941"/>
    <lineage>
        <taxon>Eukaryota</taxon>
        <taxon>Fungi</taxon>
        <taxon>Fungi incertae sedis</taxon>
        <taxon>Mucoromycota</taxon>
        <taxon>Glomeromycotina</taxon>
        <taxon>Glomeromycetes</taxon>
        <taxon>Diversisporales</taxon>
        <taxon>Gigasporaceae</taxon>
        <taxon>Gigaspora</taxon>
    </lineage>
</organism>
<dbReference type="Proteomes" id="UP000266673">
    <property type="component" value="Unassembled WGS sequence"/>
</dbReference>
<dbReference type="EMBL" id="QKWP01000399">
    <property type="protein sequence ID" value="RIB20770.1"/>
    <property type="molecule type" value="Genomic_DNA"/>
</dbReference>
<keyword evidence="1" id="KW-1133">Transmembrane helix</keyword>
<accession>A0A397VE75</accession>
<proteinExistence type="predicted"/>
<keyword evidence="1" id="KW-0812">Transmembrane</keyword>
<feature type="transmembrane region" description="Helical" evidence="1">
    <location>
        <begin position="12"/>
        <end position="32"/>
    </location>
</feature>
<name>A0A397VE75_9GLOM</name>
<reference evidence="2 3" key="1">
    <citation type="submission" date="2018-06" db="EMBL/GenBank/DDBJ databases">
        <title>Comparative genomics reveals the genomic features of Rhizophagus irregularis, R. cerebriforme, R. diaphanum and Gigaspora rosea, and their symbiotic lifestyle signature.</title>
        <authorList>
            <person name="Morin E."/>
            <person name="San Clemente H."/>
            <person name="Chen E.C.H."/>
            <person name="De La Providencia I."/>
            <person name="Hainaut M."/>
            <person name="Kuo A."/>
            <person name="Kohler A."/>
            <person name="Murat C."/>
            <person name="Tang N."/>
            <person name="Roy S."/>
            <person name="Loubradou J."/>
            <person name="Henrissat B."/>
            <person name="Grigoriev I.V."/>
            <person name="Corradi N."/>
            <person name="Roux C."/>
            <person name="Martin F.M."/>
        </authorList>
    </citation>
    <scope>NUCLEOTIDE SEQUENCE [LARGE SCALE GENOMIC DNA]</scope>
    <source>
        <strain evidence="2 3">DAOM 194757</strain>
    </source>
</reference>
<dbReference type="AlphaFoldDB" id="A0A397VE75"/>
<dbReference type="OrthoDB" id="432528at2759"/>
<keyword evidence="3" id="KW-1185">Reference proteome</keyword>
<evidence type="ECO:0000313" key="3">
    <source>
        <dbReference type="Proteomes" id="UP000266673"/>
    </source>
</evidence>